<accession>A0ABR2YPH5</accession>
<dbReference type="PANTHER" id="PTHR46230:SF4">
    <property type="entry name" value="PROTEIN BOLA4, CHLOROPLASTIC_MITOCHONDRIAL"/>
    <property type="match status" value="1"/>
</dbReference>
<organism evidence="2 3">
    <name type="scientific">Coccomyxa subellipsoidea</name>
    <dbReference type="NCBI Taxonomy" id="248742"/>
    <lineage>
        <taxon>Eukaryota</taxon>
        <taxon>Viridiplantae</taxon>
        <taxon>Chlorophyta</taxon>
        <taxon>core chlorophytes</taxon>
        <taxon>Trebouxiophyceae</taxon>
        <taxon>Trebouxiophyceae incertae sedis</taxon>
        <taxon>Coccomyxaceae</taxon>
        <taxon>Coccomyxa</taxon>
    </lineage>
</organism>
<dbReference type="SUPFAM" id="SSF82657">
    <property type="entry name" value="BolA-like"/>
    <property type="match status" value="1"/>
</dbReference>
<reference evidence="2 3" key="1">
    <citation type="journal article" date="2024" name="Nat. Commun.">
        <title>Phylogenomics reveals the evolutionary origins of lichenization in chlorophyte algae.</title>
        <authorList>
            <person name="Puginier C."/>
            <person name="Libourel C."/>
            <person name="Otte J."/>
            <person name="Skaloud P."/>
            <person name="Haon M."/>
            <person name="Grisel S."/>
            <person name="Petersen M."/>
            <person name="Berrin J.G."/>
            <person name="Delaux P.M."/>
            <person name="Dal Grande F."/>
            <person name="Keller J."/>
        </authorList>
    </citation>
    <scope>NUCLEOTIDE SEQUENCE [LARGE SCALE GENOMIC DNA]</scope>
    <source>
        <strain evidence="2 3">SAG 216-7</strain>
    </source>
</reference>
<feature type="compositionally biased region" description="Polar residues" evidence="1">
    <location>
        <begin position="1"/>
        <end position="35"/>
    </location>
</feature>
<name>A0ABR2YPH5_9CHLO</name>
<dbReference type="InterPro" id="IPR036065">
    <property type="entry name" value="BolA-like_sf"/>
</dbReference>
<gene>
    <name evidence="2" type="ORF">WJX75_004164</name>
</gene>
<evidence type="ECO:0000313" key="2">
    <source>
        <dbReference type="EMBL" id="KAK9908879.1"/>
    </source>
</evidence>
<dbReference type="Gene3D" id="3.10.20.90">
    <property type="entry name" value="Phosphatidylinositol 3-kinase Catalytic Subunit, Chain A, domain 1"/>
    <property type="match status" value="1"/>
</dbReference>
<evidence type="ECO:0000313" key="3">
    <source>
        <dbReference type="Proteomes" id="UP001491310"/>
    </source>
</evidence>
<evidence type="ECO:0000256" key="1">
    <source>
        <dbReference type="SAM" id="MobiDB-lite"/>
    </source>
</evidence>
<dbReference type="EMBL" id="JALJOT010000007">
    <property type="protein sequence ID" value="KAK9908879.1"/>
    <property type="molecule type" value="Genomic_DNA"/>
</dbReference>
<feature type="region of interest" description="Disordered" evidence="1">
    <location>
        <begin position="1"/>
        <end position="36"/>
    </location>
</feature>
<dbReference type="PANTHER" id="PTHR46230">
    <property type="match status" value="1"/>
</dbReference>
<proteinExistence type="predicted"/>
<protein>
    <submittedName>
        <fullName evidence="2">Uncharacterized protein</fullName>
    </submittedName>
</protein>
<keyword evidence="3" id="KW-1185">Reference proteome</keyword>
<dbReference type="Proteomes" id="UP001491310">
    <property type="component" value="Unassembled WGS sequence"/>
</dbReference>
<sequence>MSTRSQTVVQAIQVSGPQGPSPTADSTTNEGSPQISGEIVESMRKKISEALEADSVEITDTYGDGRHVSIDVVSNKFDGQSSMNR</sequence>
<comment type="caution">
    <text evidence="2">The sequence shown here is derived from an EMBL/GenBank/DDBJ whole genome shotgun (WGS) entry which is preliminary data.</text>
</comment>